<dbReference type="PANTHER" id="PTHR47018">
    <property type="entry name" value="CXC DOMAIN-CONTAINING PROTEIN-RELATED"/>
    <property type="match status" value="1"/>
</dbReference>
<name>A0ABN8LS40_9CNID</name>
<evidence type="ECO:0000313" key="3">
    <source>
        <dbReference type="Proteomes" id="UP001159427"/>
    </source>
</evidence>
<comment type="caution">
    <text evidence="2">The sequence shown here is derived from an EMBL/GenBank/DDBJ whole genome shotgun (WGS) entry which is preliminary data.</text>
</comment>
<reference evidence="2 3" key="1">
    <citation type="submission" date="2022-05" db="EMBL/GenBank/DDBJ databases">
        <authorList>
            <consortium name="Genoscope - CEA"/>
            <person name="William W."/>
        </authorList>
    </citation>
    <scope>NUCLEOTIDE SEQUENCE [LARGE SCALE GENOMIC DNA]</scope>
</reference>
<proteinExistence type="predicted"/>
<keyword evidence="3" id="KW-1185">Reference proteome</keyword>
<protein>
    <recommendedName>
        <fullName evidence="1">DUF6589 domain-containing protein</fullName>
    </recommendedName>
</protein>
<dbReference type="EMBL" id="CALNXI010000136">
    <property type="protein sequence ID" value="CAH3020104.1"/>
    <property type="molecule type" value="Genomic_DNA"/>
</dbReference>
<dbReference type="PANTHER" id="PTHR47018:SF3">
    <property type="entry name" value="MYCBP-ASSOCIATED PROTEIN"/>
    <property type="match status" value="1"/>
</dbReference>
<feature type="domain" description="DUF6589" evidence="1">
    <location>
        <begin position="472"/>
        <end position="758"/>
    </location>
</feature>
<gene>
    <name evidence="2" type="ORF">PEVE_00005669</name>
</gene>
<dbReference type="Proteomes" id="UP001159427">
    <property type="component" value="Unassembled WGS sequence"/>
</dbReference>
<evidence type="ECO:0000259" key="1">
    <source>
        <dbReference type="Pfam" id="PF20231"/>
    </source>
</evidence>
<dbReference type="InterPro" id="IPR046496">
    <property type="entry name" value="DUF6589"/>
</dbReference>
<evidence type="ECO:0000313" key="2">
    <source>
        <dbReference type="EMBL" id="CAH3020104.1"/>
    </source>
</evidence>
<sequence length="1319" mass="149194">NDLEADERVNWKKCIICQENKFPKKKFPVSKGTEPGIQRIAHCADIRESGADLKYTNCARIANRLKEKGSNEVLWHRSCYSSFTNEGHIRRIQSNSSSSTKIDDHEVLSDNTINDDVDEDIDLNAELLSWLYRVGIKVHHDLKSMPGHDSIGDISQESAEKIIPDSLFTLVKLLCVGHQDDDGEDESSCKTSVLSICQDILFAASRGRKLTPKHVGLGLTIHQATRSKELVQLLYSAGHCVSYETVLRIDNTIASDVLEKYKDNGNVFVPRNFCEESTTEYTRYAVDNIDINEETLSGMGTFHATQVAAFRRKEEGEDVGTEVLVSPKLVRRMDAELPKQIHELEEIVVKKKPEPVNQEAKEDWYQSDKNKIKESNKKELSWLLGRLSQQRPELQKIPGWSGFNQLTTDKEQPEVTIVGPLPIVNAPAHEYETLWTVLRRCQAMTALRGGIYTVVTMDEGLYNKAKMLQWEKTEHLKNVVLVLGGFHTQMTFSKVIGQFLESSGISDIWVESEIFGETTAGNILRGKLWNRVIRAHKLTYEALWRVLWPIIVAWARDGGHDDEGELAALPAKLAAGFSLDEKGLTAIDSPVYRHAVNEMGHVLDIIAQFDEAHQHNPTLCYWRQYMLLVSILLRFTRAIREGDWVLYLSSIAEMLPWFAVFDHVNYFRWVTIFLCDMKALPCNAPEVHKAFIDGDFVTKETCSTFNQIPDDQALEHVNKSGKVAGGLVGITRTDSARDRWCLTYNERAQLSEDTKAMFGVLAELEEGSSHKDLGKTRMKKDEDDVLKLVSQFSKLIHKTANFHDTIKQQKLKTFETLYTVSVPVGNSKKVIKADRDLLRRVVVALESGRDIDVDDLLTRELSPVPFSIATLDGCIREATGKSDLSNILQKNVSQDQPPQNQEQTCTIIDGMAAVQSLGNSAGAKTFGEWCDNFTKFVTSHFTERCTRVDLVFDQYTPNSIKGSTRMKRKGGKKKGIRKEVESRDQRIGNWDKFITTEENKRSLTNFVSTEISESYERHPRRELVVSGGFKEVRRSWSSVREDLQGLSSSQEEADTRIVLHARDATLSGYKQVNVICRDTDVLVLLLAHKHNLCDEVWMFSGTSRKKRFIPVHRIEIPEETRNSLLAFHAITGCDTTSQFCGIGKGSAWKALDSQTSNLLTSIGETSPPTQRTIADAEAFVCQLYHKGTREVEINRERAAAFRKVKKNIDSLPPTQDALHLHIRRANYQSMIWKRAQEACPSIPRPEDENGWYLNDEGILKPKLMTQEVVSSACIQLAFCGCSSEQSCLNRRCTCVRLSLPCSRACKCCDTNRCRNPENR</sequence>
<dbReference type="Pfam" id="PF20231">
    <property type="entry name" value="DUF6589"/>
    <property type="match status" value="1"/>
</dbReference>
<feature type="non-terminal residue" evidence="2">
    <location>
        <position position="1"/>
    </location>
</feature>
<organism evidence="2 3">
    <name type="scientific">Porites evermanni</name>
    <dbReference type="NCBI Taxonomy" id="104178"/>
    <lineage>
        <taxon>Eukaryota</taxon>
        <taxon>Metazoa</taxon>
        <taxon>Cnidaria</taxon>
        <taxon>Anthozoa</taxon>
        <taxon>Hexacorallia</taxon>
        <taxon>Scleractinia</taxon>
        <taxon>Fungiina</taxon>
        <taxon>Poritidae</taxon>
        <taxon>Porites</taxon>
    </lineage>
</organism>
<accession>A0ABN8LS40</accession>